<dbReference type="InterPro" id="IPR003661">
    <property type="entry name" value="HisK_dim/P_dom"/>
</dbReference>
<dbReference type="InterPro" id="IPR003594">
    <property type="entry name" value="HATPase_dom"/>
</dbReference>
<evidence type="ECO:0000259" key="11">
    <source>
        <dbReference type="PROSITE" id="PS50110"/>
    </source>
</evidence>
<keyword evidence="12" id="KW-0808">Transferase</keyword>
<feature type="domain" description="Response regulatory" evidence="11">
    <location>
        <begin position="1101"/>
        <end position="1216"/>
    </location>
</feature>
<dbReference type="InterPro" id="IPR004358">
    <property type="entry name" value="Sig_transdc_His_kin-like_C"/>
</dbReference>
<dbReference type="InterPro" id="IPR018060">
    <property type="entry name" value="HTH_AraC"/>
</dbReference>
<dbReference type="SMART" id="SM00342">
    <property type="entry name" value="HTH_ARAC"/>
    <property type="match status" value="1"/>
</dbReference>
<dbReference type="InterPro" id="IPR001789">
    <property type="entry name" value="Sig_transdc_resp-reg_receiver"/>
</dbReference>
<feature type="region of interest" description="Disordered" evidence="8">
    <location>
        <begin position="1348"/>
        <end position="1369"/>
    </location>
</feature>
<evidence type="ECO:0000256" key="6">
    <source>
        <dbReference type="ARBA" id="ARBA00023163"/>
    </source>
</evidence>
<dbReference type="Pfam" id="PF12833">
    <property type="entry name" value="HTH_18"/>
    <property type="match status" value="1"/>
</dbReference>
<keyword evidence="13" id="KW-1185">Reference proteome</keyword>
<evidence type="ECO:0000259" key="10">
    <source>
        <dbReference type="PROSITE" id="PS50109"/>
    </source>
</evidence>
<evidence type="ECO:0000259" key="9">
    <source>
        <dbReference type="PROSITE" id="PS01124"/>
    </source>
</evidence>
<keyword evidence="4" id="KW-0805">Transcription regulation</keyword>
<evidence type="ECO:0000256" key="3">
    <source>
        <dbReference type="ARBA" id="ARBA00022553"/>
    </source>
</evidence>
<keyword evidence="12" id="KW-0418">Kinase</keyword>
<proteinExistence type="predicted"/>
<evidence type="ECO:0000256" key="8">
    <source>
        <dbReference type="SAM" id="MobiDB-lite"/>
    </source>
</evidence>
<dbReference type="PROSITE" id="PS50109">
    <property type="entry name" value="HIS_KIN"/>
    <property type="match status" value="1"/>
</dbReference>
<dbReference type="SUPFAM" id="SSF52172">
    <property type="entry name" value="CheY-like"/>
    <property type="match status" value="1"/>
</dbReference>
<evidence type="ECO:0000256" key="5">
    <source>
        <dbReference type="ARBA" id="ARBA00023125"/>
    </source>
</evidence>
<dbReference type="InterPro" id="IPR018062">
    <property type="entry name" value="HTH_AraC-typ_CS"/>
</dbReference>
<dbReference type="Gene3D" id="1.10.10.60">
    <property type="entry name" value="Homeodomain-like"/>
    <property type="match status" value="1"/>
</dbReference>
<dbReference type="InterPro" id="IPR015943">
    <property type="entry name" value="WD40/YVTN_repeat-like_dom_sf"/>
</dbReference>
<keyword evidence="5" id="KW-0238">DNA-binding</keyword>
<dbReference type="SMART" id="SM00448">
    <property type="entry name" value="REC"/>
    <property type="match status" value="1"/>
</dbReference>
<dbReference type="SUPFAM" id="SSF47384">
    <property type="entry name" value="Homodimeric domain of signal transducing histidine kinase"/>
    <property type="match status" value="1"/>
</dbReference>
<dbReference type="PRINTS" id="PR00344">
    <property type="entry name" value="BCTRLSENSOR"/>
</dbReference>
<dbReference type="Pfam" id="PF07494">
    <property type="entry name" value="Reg_prop"/>
    <property type="match status" value="4"/>
</dbReference>
<dbReference type="InterPro" id="IPR011110">
    <property type="entry name" value="Reg_prop"/>
</dbReference>
<dbReference type="SMART" id="SM00387">
    <property type="entry name" value="HATPase_c"/>
    <property type="match status" value="1"/>
</dbReference>
<dbReference type="EMBL" id="BMIK01000008">
    <property type="protein sequence ID" value="GGC32835.1"/>
    <property type="molecule type" value="Genomic_DNA"/>
</dbReference>
<dbReference type="Pfam" id="PF07495">
    <property type="entry name" value="Y_Y_Y"/>
    <property type="match status" value="1"/>
</dbReference>
<accession>A0ABQ1M0U4</accession>
<dbReference type="Proteomes" id="UP000597338">
    <property type="component" value="Unassembled WGS sequence"/>
</dbReference>
<evidence type="ECO:0000256" key="2">
    <source>
        <dbReference type="ARBA" id="ARBA00012438"/>
    </source>
</evidence>
<dbReference type="Gene3D" id="2.130.10.10">
    <property type="entry name" value="YVTN repeat-like/Quinoprotein amine dehydrogenase"/>
    <property type="match status" value="2"/>
</dbReference>
<evidence type="ECO:0000313" key="13">
    <source>
        <dbReference type="Proteomes" id="UP000597338"/>
    </source>
</evidence>
<dbReference type="PROSITE" id="PS00041">
    <property type="entry name" value="HTH_ARAC_FAMILY_1"/>
    <property type="match status" value="1"/>
</dbReference>
<dbReference type="InterPro" id="IPR013783">
    <property type="entry name" value="Ig-like_fold"/>
</dbReference>
<reference evidence="13" key="1">
    <citation type="journal article" date="2019" name="Int. J. Syst. Evol. Microbiol.">
        <title>The Global Catalogue of Microorganisms (GCM) 10K type strain sequencing project: providing services to taxonomists for standard genome sequencing and annotation.</title>
        <authorList>
            <consortium name="The Broad Institute Genomics Platform"/>
            <consortium name="The Broad Institute Genome Sequencing Center for Infectious Disease"/>
            <person name="Wu L."/>
            <person name="Ma J."/>
        </authorList>
    </citation>
    <scope>NUCLEOTIDE SEQUENCE [LARGE SCALE GENOMIC DNA]</scope>
    <source>
        <strain evidence="13">CGMCC 1.15342</strain>
    </source>
</reference>
<dbReference type="InterPro" id="IPR011006">
    <property type="entry name" value="CheY-like_superfamily"/>
</dbReference>
<dbReference type="Gene3D" id="3.40.50.2300">
    <property type="match status" value="1"/>
</dbReference>
<dbReference type="Gene3D" id="3.30.565.10">
    <property type="entry name" value="Histidine kinase-like ATPase, C-terminal domain"/>
    <property type="match status" value="1"/>
</dbReference>
<dbReference type="InterPro" id="IPR036097">
    <property type="entry name" value="HisK_dim/P_sf"/>
</dbReference>
<dbReference type="InterPro" id="IPR011123">
    <property type="entry name" value="Y_Y_Y"/>
</dbReference>
<gene>
    <name evidence="12" type="ORF">GCM10011386_26200</name>
</gene>
<dbReference type="PROSITE" id="PS01124">
    <property type="entry name" value="HTH_ARAC_FAMILY_2"/>
    <property type="match status" value="1"/>
</dbReference>
<feature type="domain" description="HTH araC/xylS-type" evidence="9">
    <location>
        <begin position="1248"/>
        <end position="1347"/>
    </location>
</feature>
<feature type="region of interest" description="Disordered" evidence="8">
    <location>
        <begin position="1074"/>
        <end position="1094"/>
    </location>
</feature>
<evidence type="ECO:0000313" key="12">
    <source>
        <dbReference type="EMBL" id="GGC32835.1"/>
    </source>
</evidence>
<evidence type="ECO:0000256" key="4">
    <source>
        <dbReference type="ARBA" id="ARBA00023015"/>
    </source>
</evidence>
<dbReference type="SMART" id="SM00388">
    <property type="entry name" value="HisKA"/>
    <property type="match status" value="1"/>
</dbReference>
<dbReference type="Pfam" id="PF02518">
    <property type="entry name" value="HATPase_c"/>
    <property type="match status" value="1"/>
</dbReference>
<organism evidence="12 13">
    <name type="scientific">Parapedobacter defluvii</name>
    <dbReference type="NCBI Taxonomy" id="2045106"/>
    <lineage>
        <taxon>Bacteria</taxon>
        <taxon>Pseudomonadati</taxon>
        <taxon>Bacteroidota</taxon>
        <taxon>Sphingobacteriia</taxon>
        <taxon>Sphingobacteriales</taxon>
        <taxon>Sphingobacteriaceae</taxon>
        <taxon>Parapedobacter</taxon>
    </lineage>
</organism>
<feature type="domain" description="Histidine kinase" evidence="10">
    <location>
        <begin position="833"/>
        <end position="1049"/>
    </location>
</feature>
<comment type="caution">
    <text evidence="12">The sequence shown here is derived from an EMBL/GenBank/DDBJ whole genome shotgun (WGS) entry which is preliminary data.</text>
</comment>
<evidence type="ECO:0000256" key="7">
    <source>
        <dbReference type="PROSITE-ProRule" id="PRU00169"/>
    </source>
</evidence>
<dbReference type="PANTHER" id="PTHR43547">
    <property type="entry name" value="TWO-COMPONENT HISTIDINE KINASE"/>
    <property type="match status" value="1"/>
</dbReference>
<dbReference type="InterPro" id="IPR005467">
    <property type="entry name" value="His_kinase_dom"/>
</dbReference>
<sequence length="1369" mass="155316">MIKKNVILMILWTCTYLNVSSTINGQVKYLGIEQGLSNNYVTDIYQDRMGFMWFGTFDGLNRYDGYQFKTYRNRPGQETSLPDNRITDIMEDTTGRIWVATKIGAAVLDYNDQTFRHLRLHQDKAGTRSIDFAINGLAIDAEGSLFAASEKRGLLAIEAYSGADPIGTSIPLALPGHRTTNYHVRGVETDFRNRLWLVVKDVGICYYDKKNRVVRVKTDVVQSARCIQASASGDIWVGTEQGLFRYNPVSEQLTHYTEQTGLSHNRVTALHKTKENEMWVCTDGGGITIIDLTRQRFRYLLGHDDGGPLSSKAVFAVYEDHQSRQWIGTLRGGVNIIDPQAQKFGIIRHHTPEGKTSSKNFILSFAEGKDHSLWIGTDGSGLSRWDRRTNRFHFFEHQPGVPGTLTSNFVTSVLQDQQGQLWVGTYGGGINRWDAKNRRFIPYPCFHPQKGSEYPNIWQLLEDSKGRIWAATLDGGGLFVLNREHGRFEPVNAGITNALCLIEDADDTFWVGSYAELIHLDLARGRATRYPMGNPVRCIRRNDQQQLWIGTEGGGLLLFNKNTGDFKRYTESEGLPSNVVLQLADDHHGNLWLSTYNGIAKFSPAEGRFQNFYESDGLQSNQFSYNAALELQSGELVFGGIDGFNIFYPDSVVIEPLAPKIVITDIRAGTKPLHDYSVSATPTTAAAVEKLVLPYDDASLSVGFAALEYSFPDKINYAFYLEGWDKDWNHVERQRNAYYSNLREGSYRLRIRSTDANGVWNSEERVLAIEVLPPWWRTYWAYGLYALLGLSAVYAYIVYDRRQTRLTYQVEWSRMEVAKERELSEQKLAFFTHIAHEFRTPLSLIVNPVKDILYGNNKAVDIEGLTLVYRNAKRLLSLVDKLLLFQKAESQSDDLRLVKLDLKHLVHEVFLCFKQHADSRSLDYRFHCAAENVYLFGDREKLEICLFNLISNAIKFTPEQGTVTVKLLERDHYIEITVSDTGCGVPPQIGDALFDRFYRDRLGNKQSVSGFGIGLFLVKKFVKSHHGTVSYVSRENRGSEFTLRLLKGKEHFKGHLLLEDLGEHSMFLEELTEEPPQKMDEADSPATNSPDYAPLPDEQPVMLVADDNLQIRQYIAKIFKKDFSVYTVGNGREALEFIKKHEPDIVISDVVMDGMSGIDLCTCIKQDPALSHIPLILLTASTSKDVKLKGIEGGADDYITKPFDNTLLIARVANLLTSRSQLQAYFYNEITLQSNPHNISKEYSDFLQRCISIVERQLDNTDFTVKSLAEEIGMSHSNLYKRIKSISGKSANEFIRFIRLRTVAKLLVESGCTIREAAFAAGFNDIKYFREQFSKLFGMKPSDYKRKYGKTKKNPLAEPLKTKNSFANT</sequence>
<dbReference type="SUPFAM" id="SSF63829">
    <property type="entry name" value="Calcium-dependent phosphotriesterase"/>
    <property type="match status" value="3"/>
</dbReference>
<dbReference type="CDD" id="cd00075">
    <property type="entry name" value="HATPase"/>
    <property type="match status" value="1"/>
</dbReference>
<dbReference type="Pfam" id="PF00072">
    <property type="entry name" value="Response_reg"/>
    <property type="match status" value="1"/>
</dbReference>
<keyword evidence="6" id="KW-0804">Transcription</keyword>
<comment type="catalytic activity">
    <reaction evidence="1">
        <text>ATP + protein L-histidine = ADP + protein N-phospho-L-histidine.</text>
        <dbReference type="EC" id="2.7.13.3"/>
    </reaction>
</comment>
<dbReference type="SUPFAM" id="SSF55874">
    <property type="entry name" value="ATPase domain of HSP90 chaperone/DNA topoisomerase II/histidine kinase"/>
    <property type="match status" value="1"/>
</dbReference>
<keyword evidence="3 7" id="KW-0597">Phosphoprotein</keyword>
<name>A0ABQ1M0U4_9SPHI</name>
<evidence type="ECO:0000256" key="1">
    <source>
        <dbReference type="ARBA" id="ARBA00000085"/>
    </source>
</evidence>
<dbReference type="PROSITE" id="PS50110">
    <property type="entry name" value="RESPONSE_REGULATORY"/>
    <property type="match status" value="1"/>
</dbReference>
<dbReference type="PANTHER" id="PTHR43547:SF2">
    <property type="entry name" value="HYBRID SIGNAL TRANSDUCTION HISTIDINE KINASE C"/>
    <property type="match status" value="1"/>
</dbReference>
<protein>
    <recommendedName>
        <fullName evidence="2">histidine kinase</fullName>
        <ecNumber evidence="2">2.7.13.3</ecNumber>
    </recommendedName>
</protein>
<dbReference type="InterPro" id="IPR009057">
    <property type="entry name" value="Homeodomain-like_sf"/>
</dbReference>
<dbReference type="Gene3D" id="1.10.287.130">
    <property type="match status" value="1"/>
</dbReference>
<dbReference type="Gene3D" id="2.60.40.10">
    <property type="entry name" value="Immunoglobulins"/>
    <property type="match status" value="1"/>
</dbReference>
<feature type="modified residue" description="4-aspartylphosphate" evidence="7">
    <location>
        <position position="1149"/>
    </location>
</feature>
<dbReference type="GO" id="GO:0016301">
    <property type="term" value="F:kinase activity"/>
    <property type="evidence" value="ECO:0007669"/>
    <property type="project" value="UniProtKB-KW"/>
</dbReference>
<dbReference type="InterPro" id="IPR036890">
    <property type="entry name" value="HATPase_C_sf"/>
</dbReference>
<dbReference type="SUPFAM" id="SSF46689">
    <property type="entry name" value="Homeodomain-like"/>
    <property type="match status" value="1"/>
</dbReference>
<dbReference type="EC" id="2.7.13.3" evidence="2"/>